<proteinExistence type="predicted"/>
<dbReference type="GO" id="GO:0005657">
    <property type="term" value="C:replication fork"/>
    <property type="evidence" value="ECO:0007669"/>
    <property type="project" value="TreeGrafter"/>
</dbReference>
<dbReference type="GO" id="GO:0033063">
    <property type="term" value="C:Rad51B-Rad51C-Rad51D-XRCC2 complex"/>
    <property type="evidence" value="ECO:0007669"/>
    <property type="project" value="InterPro"/>
</dbReference>
<keyword evidence="3" id="KW-1185">Reference proteome</keyword>
<dbReference type="GO" id="GO:0008094">
    <property type="term" value="F:ATP-dependent activity, acting on DNA"/>
    <property type="evidence" value="ECO:0007669"/>
    <property type="project" value="TreeGrafter"/>
</dbReference>
<dbReference type="Gene3D" id="3.40.50.300">
    <property type="entry name" value="P-loop containing nucleotide triphosphate hydrolases"/>
    <property type="match status" value="1"/>
</dbReference>
<evidence type="ECO:0000313" key="3">
    <source>
        <dbReference type="Proteomes" id="UP000887116"/>
    </source>
</evidence>
<dbReference type="AlphaFoldDB" id="A0A8X6JY47"/>
<dbReference type="OrthoDB" id="6434578at2759"/>
<dbReference type="InterPro" id="IPR027417">
    <property type="entry name" value="P-loop_NTPase"/>
</dbReference>
<comment type="caution">
    <text evidence="2">The sequence shown here is derived from an EMBL/GenBank/DDBJ whole genome shotgun (WGS) entry which is preliminary data.</text>
</comment>
<reference evidence="2" key="1">
    <citation type="submission" date="2020-07" db="EMBL/GenBank/DDBJ databases">
        <title>Multicomponent nature underlies the extraordinary mechanical properties of spider dragline silk.</title>
        <authorList>
            <person name="Kono N."/>
            <person name="Nakamura H."/>
            <person name="Mori M."/>
            <person name="Yoshida Y."/>
            <person name="Ohtoshi R."/>
            <person name="Malay A.D."/>
            <person name="Moran D.A.P."/>
            <person name="Tomita M."/>
            <person name="Numata K."/>
            <person name="Arakawa K."/>
        </authorList>
    </citation>
    <scope>NUCLEOTIDE SEQUENCE</scope>
</reference>
<dbReference type="PANTHER" id="PTHR46456:SF1">
    <property type="entry name" value="DNA REPAIR PROTEIN RAD51 HOMOLOG 2"/>
    <property type="match status" value="1"/>
</dbReference>
<organism evidence="2 3">
    <name type="scientific">Trichonephila clavata</name>
    <name type="common">Joro spider</name>
    <name type="synonym">Nephila clavata</name>
    <dbReference type="NCBI Taxonomy" id="2740835"/>
    <lineage>
        <taxon>Eukaryota</taxon>
        <taxon>Metazoa</taxon>
        <taxon>Ecdysozoa</taxon>
        <taxon>Arthropoda</taxon>
        <taxon>Chelicerata</taxon>
        <taxon>Arachnida</taxon>
        <taxon>Araneae</taxon>
        <taxon>Araneomorphae</taxon>
        <taxon>Entelegynae</taxon>
        <taxon>Araneoidea</taxon>
        <taxon>Nephilidae</taxon>
        <taxon>Trichonephila</taxon>
    </lineage>
</organism>
<sequence>MCFPDLDDVPPPAAPVPKKPRLQGADTDHVIPALGNTWSHCVNTRLVAQFLNSSVRQLAILKSPVAPNAAVRYTIDESGIVLTDDDIEFVNILSRGQQRIFSKNNFLTSEITGTADVFTTGAATSS</sequence>
<dbReference type="Proteomes" id="UP000887116">
    <property type="component" value="Unassembled WGS sequence"/>
</dbReference>
<dbReference type="PANTHER" id="PTHR46456">
    <property type="entry name" value="DNA REPAIR PROTEIN RAD51 HOMOLOG 2"/>
    <property type="match status" value="1"/>
</dbReference>
<accession>A0A8X6JY47</accession>
<protein>
    <submittedName>
        <fullName evidence="2">DNA repair protein RAD51 2</fullName>
    </submittedName>
</protein>
<dbReference type="GO" id="GO:0000400">
    <property type="term" value="F:four-way junction DNA binding"/>
    <property type="evidence" value="ECO:0007669"/>
    <property type="project" value="TreeGrafter"/>
</dbReference>
<dbReference type="GO" id="GO:0000724">
    <property type="term" value="P:double-strand break repair via homologous recombination"/>
    <property type="evidence" value="ECO:0007669"/>
    <property type="project" value="InterPro"/>
</dbReference>
<dbReference type="EMBL" id="BMAO01038039">
    <property type="protein sequence ID" value="GFR22146.1"/>
    <property type="molecule type" value="Genomic_DNA"/>
</dbReference>
<evidence type="ECO:0000313" key="2">
    <source>
        <dbReference type="EMBL" id="GFR22146.1"/>
    </source>
</evidence>
<feature type="region of interest" description="Disordered" evidence="1">
    <location>
        <begin position="1"/>
        <end position="24"/>
    </location>
</feature>
<name>A0A8X6JY47_TRICU</name>
<evidence type="ECO:0000256" key="1">
    <source>
        <dbReference type="SAM" id="MobiDB-lite"/>
    </source>
</evidence>
<dbReference type="InterPro" id="IPR030548">
    <property type="entry name" value="RAD51B"/>
</dbReference>
<dbReference type="GO" id="GO:0003697">
    <property type="term" value="F:single-stranded DNA binding"/>
    <property type="evidence" value="ECO:0007669"/>
    <property type="project" value="TreeGrafter"/>
</dbReference>
<gene>
    <name evidence="2" type="primary">RAD51B</name>
    <name evidence="2" type="ORF">TNCT_188311</name>
</gene>
<dbReference type="GO" id="GO:0003690">
    <property type="term" value="F:double-stranded DNA binding"/>
    <property type="evidence" value="ECO:0007669"/>
    <property type="project" value="TreeGrafter"/>
</dbReference>